<dbReference type="Proteomes" id="UP000324897">
    <property type="component" value="Chromosome 3"/>
</dbReference>
<accession>A0A5J9T8U5</accession>
<protein>
    <recommendedName>
        <fullName evidence="3">NB-ARC domain-containing protein</fullName>
    </recommendedName>
</protein>
<organism evidence="1 2">
    <name type="scientific">Eragrostis curvula</name>
    <name type="common">weeping love grass</name>
    <dbReference type="NCBI Taxonomy" id="38414"/>
    <lineage>
        <taxon>Eukaryota</taxon>
        <taxon>Viridiplantae</taxon>
        <taxon>Streptophyta</taxon>
        <taxon>Embryophyta</taxon>
        <taxon>Tracheophyta</taxon>
        <taxon>Spermatophyta</taxon>
        <taxon>Magnoliopsida</taxon>
        <taxon>Liliopsida</taxon>
        <taxon>Poales</taxon>
        <taxon>Poaceae</taxon>
        <taxon>PACMAD clade</taxon>
        <taxon>Chloridoideae</taxon>
        <taxon>Eragrostideae</taxon>
        <taxon>Eragrostidinae</taxon>
        <taxon>Eragrostis</taxon>
    </lineage>
</organism>
<dbReference type="PANTHER" id="PTHR36766:SF61">
    <property type="entry name" value="NB-ARC DOMAIN DISEASE RESISTANCE PROTEIN"/>
    <property type="match status" value="1"/>
</dbReference>
<gene>
    <name evidence="1" type="ORF">EJB05_41111</name>
</gene>
<name>A0A5J9T8U5_9POAL</name>
<dbReference type="EMBL" id="RWGY01000039">
    <property type="protein sequence ID" value="TVU07742.1"/>
    <property type="molecule type" value="Genomic_DNA"/>
</dbReference>
<evidence type="ECO:0000313" key="1">
    <source>
        <dbReference type="EMBL" id="TVU07742.1"/>
    </source>
</evidence>
<dbReference type="SUPFAM" id="SSF52058">
    <property type="entry name" value="L domain-like"/>
    <property type="match status" value="1"/>
</dbReference>
<reference evidence="1 2" key="1">
    <citation type="journal article" date="2019" name="Sci. Rep.">
        <title>A high-quality genome of Eragrostis curvula grass provides insights into Poaceae evolution and supports new strategies to enhance forage quality.</title>
        <authorList>
            <person name="Carballo J."/>
            <person name="Santos B.A.C.M."/>
            <person name="Zappacosta D."/>
            <person name="Garbus I."/>
            <person name="Selva J.P."/>
            <person name="Gallo C.A."/>
            <person name="Diaz A."/>
            <person name="Albertini E."/>
            <person name="Caccamo M."/>
            <person name="Echenique V."/>
        </authorList>
    </citation>
    <scope>NUCLEOTIDE SEQUENCE [LARGE SCALE GENOMIC DNA]</scope>
    <source>
        <strain evidence="2">cv. Victoria</strain>
        <tissue evidence="1">Leaf</tissue>
    </source>
</reference>
<comment type="caution">
    <text evidence="1">The sequence shown here is derived from an EMBL/GenBank/DDBJ whole genome shotgun (WGS) entry which is preliminary data.</text>
</comment>
<sequence>MVGLPWHFLSLSDCPELISLTEELGSLTALQELKIFNCPKLASLPSAMRQVTTLQKLWINDCAELDLMEPGEALSGLRSLCSLQLDGLPKLVGFPESFRSAASSLQYVYIDDCKGLEKLPSFFKDFTSLKYIVIDNCPVLCGKCAMGTGEDYDLIRHVPKIRIDGTLCTRKGENGKVMTMLVLCKAAVTLLDPCCGLEVGGLGAPRRAPVEN</sequence>
<dbReference type="PANTHER" id="PTHR36766">
    <property type="entry name" value="PLANT BROAD-SPECTRUM MILDEW RESISTANCE PROTEIN RPW8"/>
    <property type="match status" value="1"/>
</dbReference>
<evidence type="ECO:0008006" key="3">
    <source>
        <dbReference type="Google" id="ProtNLM"/>
    </source>
</evidence>
<dbReference type="Gene3D" id="3.80.10.10">
    <property type="entry name" value="Ribonuclease Inhibitor"/>
    <property type="match status" value="2"/>
</dbReference>
<proteinExistence type="predicted"/>
<evidence type="ECO:0000313" key="2">
    <source>
        <dbReference type="Proteomes" id="UP000324897"/>
    </source>
</evidence>
<dbReference type="InterPro" id="IPR032675">
    <property type="entry name" value="LRR_dom_sf"/>
</dbReference>
<dbReference type="OrthoDB" id="2018467at2759"/>
<keyword evidence="2" id="KW-1185">Reference proteome</keyword>
<dbReference type="AlphaFoldDB" id="A0A5J9T8U5"/>
<dbReference type="Gramene" id="TVU07742">
    <property type="protein sequence ID" value="TVU07742"/>
    <property type="gene ID" value="EJB05_41111"/>
</dbReference>